<dbReference type="PANTHER" id="PTHR22990:SF15">
    <property type="entry name" value="F-BOX ONLY PROTEIN 10"/>
    <property type="match status" value="1"/>
</dbReference>
<feature type="region of interest" description="Disordered" evidence="4">
    <location>
        <begin position="117"/>
        <end position="178"/>
    </location>
</feature>
<evidence type="ECO:0000256" key="1">
    <source>
        <dbReference type="ARBA" id="ARBA00004906"/>
    </source>
</evidence>
<accession>A0A101IIU9</accession>
<dbReference type="InterPro" id="IPR039448">
    <property type="entry name" value="Beta_helix"/>
</dbReference>
<dbReference type="PANTHER" id="PTHR22990">
    <property type="entry name" value="F-BOX ONLY PROTEIN"/>
    <property type="match status" value="1"/>
</dbReference>
<dbReference type="InterPro" id="IPR051550">
    <property type="entry name" value="SCF-Subunits/Alg-Epimerases"/>
</dbReference>
<organism evidence="6 7">
    <name type="scientific">Methanothrix harundinacea</name>
    <dbReference type="NCBI Taxonomy" id="301375"/>
    <lineage>
        <taxon>Archaea</taxon>
        <taxon>Methanobacteriati</taxon>
        <taxon>Methanobacteriota</taxon>
        <taxon>Stenosarchaea group</taxon>
        <taxon>Methanomicrobia</taxon>
        <taxon>Methanotrichales</taxon>
        <taxon>Methanotrichaceae</taxon>
        <taxon>Methanothrix</taxon>
    </lineage>
</organism>
<evidence type="ECO:0000256" key="4">
    <source>
        <dbReference type="SAM" id="MobiDB-lite"/>
    </source>
</evidence>
<keyword evidence="3" id="KW-0833">Ubl conjugation pathway</keyword>
<comment type="pathway">
    <text evidence="1">Protein modification; protein ubiquitination.</text>
</comment>
<keyword evidence="2" id="KW-0677">Repeat</keyword>
<gene>
    <name evidence="6" type="ORF">XE07_1387</name>
</gene>
<dbReference type="InterPro" id="IPR006626">
    <property type="entry name" value="PbH1"/>
</dbReference>
<dbReference type="Proteomes" id="UP000053961">
    <property type="component" value="Unassembled WGS sequence"/>
</dbReference>
<dbReference type="SUPFAM" id="SSF51126">
    <property type="entry name" value="Pectin lyase-like"/>
    <property type="match status" value="1"/>
</dbReference>
<name>A0A101IIU9_9EURY</name>
<dbReference type="NCBIfam" id="TIGR03804">
    <property type="entry name" value="para_beta_helix"/>
    <property type="match status" value="1"/>
</dbReference>
<comment type="caution">
    <text evidence="6">The sequence shown here is derived from an EMBL/GenBank/DDBJ whole genome shotgun (WGS) entry which is preliminary data.</text>
</comment>
<reference evidence="7" key="1">
    <citation type="journal article" date="2015" name="MBio">
        <title>Genome-Resolved Metagenomic Analysis Reveals Roles for Candidate Phyla and Other Microbial Community Members in Biogeochemical Transformations in Oil Reservoirs.</title>
        <authorList>
            <person name="Hu P."/>
            <person name="Tom L."/>
            <person name="Singh A."/>
            <person name="Thomas B.C."/>
            <person name="Baker B.J."/>
            <person name="Piceno Y.M."/>
            <person name="Andersen G.L."/>
            <person name="Banfield J.F."/>
        </authorList>
    </citation>
    <scope>NUCLEOTIDE SEQUENCE [LARGE SCALE GENOMIC DNA]</scope>
</reference>
<dbReference type="InterPro" id="IPR012334">
    <property type="entry name" value="Pectin_lyas_fold"/>
</dbReference>
<protein>
    <submittedName>
        <fullName evidence="6">Cell surface protein</fullName>
    </submittedName>
</protein>
<feature type="domain" description="Right handed beta helix" evidence="5">
    <location>
        <begin position="279"/>
        <end position="412"/>
    </location>
</feature>
<dbReference type="AlphaFoldDB" id="A0A101IIU9"/>
<dbReference type="EMBL" id="LGHB01000021">
    <property type="protein sequence ID" value="KUK96032.1"/>
    <property type="molecule type" value="Genomic_DNA"/>
</dbReference>
<dbReference type="Pfam" id="PF13229">
    <property type="entry name" value="Beta_helix"/>
    <property type="match status" value="1"/>
</dbReference>
<evidence type="ECO:0000256" key="3">
    <source>
        <dbReference type="ARBA" id="ARBA00022786"/>
    </source>
</evidence>
<evidence type="ECO:0000256" key="2">
    <source>
        <dbReference type="ARBA" id="ARBA00022737"/>
    </source>
</evidence>
<dbReference type="PATRIC" id="fig|301375.6.peg.500"/>
<dbReference type="SMART" id="SM00710">
    <property type="entry name" value="PbH1"/>
    <property type="match status" value="6"/>
</dbReference>
<sequence>MLQDRTHKLVVGTWLLMALVLSAGLVQADAVSGDLNESKEAADNVSIENNATIDMAVDMAVVVETIDSENSTDSVAETENDTSPTEMEMVEEFATEPAVETVEIANETGYVSNESIEEAVPEEIEETEEAVPEEIGETGEAVPEEIEETEEAVPEEIEETEEAVPEEIEETEEAVPEEIEETGEAVVEMIRTVCLNGCNYTTIGAAIEAAEDGDVVEVGSGTYNENVVVDKSITLRGVNTGEGVPVVNALGNGSTVILKADGIVLEGFYITNAGPYPSAGIEVTSNDNLISRNGVWNSDWVGIYLKGCTNTTIFECITSNNGNDGILIFRAPGNFVGDNVVSNNGDDGIAILQSDGNRVEGNVVGNNTDVGIFLDTSSNAIVVGNTLSYNVKGIGLLKSGIDRVGPNRFVDNAKDLEVA</sequence>
<dbReference type="InterPro" id="IPR022441">
    <property type="entry name" value="Para_beta_helix_rpt-2"/>
</dbReference>
<dbReference type="InterPro" id="IPR011050">
    <property type="entry name" value="Pectin_lyase_fold/virulence"/>
</dbReference>
<dbReference type="Gene3D" id="2.160.20.10">
    <property type="entry name" value="Single-stranded right-handed beta-helix, Pectin lyase-like"/>
    <property type="match status" value="1"/>
</dbReference>
<proteinExistence type="predicted"/>
<evidence type="ECO:0000259" key="5">
    <source>
        <dbReference type="Pfam" id="PF13229"/>
    </source>
</evidence>
<evidence type="ECO:0000313" key="7">
    <source>
        <dbReference type="Proteomes" id="UP000053961"/>
    </source>
</evidence>
<evidence type="ECO:0000313" key="6">
    <source>
        <dbReference type="EMBL" id="KUK96032.1"/>
    </source>
</evidence>